<accession>A0AAD1IIX1</accession>
<evidence type="ECO:0000256" key="1">
    <source>
        <dbReference type="SAM" id="MobiDB-lite"/>
    </source>
</evidence>
<evidence type="ECO:0000313" key="2">
    <source>
        <dbReference type="EMBL" id="BBY16269.1"/>
    </source>
</evidence>
<protein>
    <submittedName>
        <fullName evidence="2">Uncharacterized protein</fullName>
    </submittedName>
</protein>
<dbReference type="Proteomes" id="UP000466607">
    <property type="component" value="Chromosome"/>
</dbReference>
<gene>
    <name evidence="2" type="ORF">MLIT_18610</name>
</gene>
<dbReference type="AlphaFoldDB" id="A0AAD1IIX1"/>
<keyword evidence="3" id="KW-1185">Reference proteome</keyword>
<sequence>MGMAGNDNPDISDVMVPTEEVHPDHREHAKEPRPIDDDEMARRVQHERDITGADKPANDV</sequence>
<feature type="compositionally biased region" description="Basic and acidic residues" evidence="1">
    <location>
        <begin position="19"/>
        <end position="60"/>
    </location>
</feature>
<proteinExistence type="predicted"/>
<dbReference type="EMBL" id="AP022586">
    <property type="protein sequence ID" value="BBY16269.1"/>
    <property type="molecule type" value="Genomic_DNA"/>
</dbReference>
<name>A0AAD1IIX1_9MYCO</name>
<feature type="region of interest" description="Disordered" evidence="1">
    <location>
        <begin position="1"/>
        <end position="60"/>
    </location>
</feature>
<organism evidence="2 3">
    <name type="scientific">Mycolicibacterium litorale</name>
    <dbReference type="NCBI Taxonomy" id="758802"/>
    <lineage>
        <taxon>Bacteria</taxon>
        <taxon>Bacillati</taxon>
        <taxon>Actinomycetota</taxon>
        <taxon>Actinomycetes</taxon>
        <taxon>Mycobacteriales</taxon>
        <taxon>Mycobacteriaceae</taxon>
        <taxon>Mycolicibacterium</taxon>
    </lineage>
</organism>
<reference evidence="2 3" key="1">
    <citation type="journal article" date="2019" name="Emerg. Microbes Infect.">
        <title>Comprehensive subspecies identification of 175 nontuberculous mycobacteria species based on 7547 genomic profiles.</title>
        <authorList>
            <person name="Matsumoto Y."/>
            <person name="Kinjo T."/>
            <person name="Motooka D."/>
            <person name="Nabeya D."/>
            <person name="Jung N."/>
            <person name="Uechi K."/>
            <person name="Horii T."/>
            <person name="Iida T."/>
            <person name="Fujita J."/>
            <person name="Nakamura S."/>
        </authorList>
    </citation>
    <scope>NUCLEOTIDE SEQUENCE [LARGE SCALE GENOMIC DNA]</scope>
    <source>
        <strain evidence="2 3">JCM 17423</strain>
    </source>
</reference>
<evidence type="ECO:0000313" key="3">
    <source>
        <dbReference type="Proteomes" id="UP000466607"/>
    </source>
</evidence>